<dbReference type="Pfam" id="PF05954">
    <property type="entry name" value="Phage_GPD"/>
    <property type="match status" value="1"/>
</dbReference>
<feature type="non-terminal residue" evidence="2">
    <location>
        <position position="385"/>
    </location>
</feature>
<dbReference type="Proteomes" id="UP001589607">
    <property type="component" value="Unassembled WGS sequence"/>
</dbReference>
<accession>A0ABV5GKW3</accession>
<evidence type="ECO:0000313" key="2">
    <source>
        <dbReference type="EMBL" id="MFB9096034.1"/>
    </source>
</evidence>
<feature type="region of interest" description="Disordered" evidence="1">
    <location>
        <begin position="361"/>
        <end position="385"/>
    </location>
</feature>
<dbReference type="Gene3D" id="4.10.220.110">
    <property type="match status" value="1"/>
</dbReference>
<evidence type="ECO:0000313" key="3">
    <source>
        <dbReference type="Proteomes" id="UP001589607"/>
    </source>
</evidence>
<proteinExistence type="predicted"/>
<name>A0ABV5GKW3_9FLAO</name>
<gene>
    <name evidence="2" type="ORF">ACFFVF_05865</name>
</gene>
<evidence type="ECO:0000256" key="1">
    <source>
        <dbReference type="SAM" id="MobiDB-lite"/>
    </source>
</evidence>
<organism evidence="2 3">
    <name type="scientific">Flavobacterium jumunjinense</name>
    <dbReference type="NCBI Taxonomy" id="998845"/>
    <lineage>
        <taxon>Bacteria</taxon>
        <taxon>Pseudomonadati</taxon>
        <taxon>Bacteroidota</taxon>
        <taxon>Flavobacteriia</taxon>
        <taxon>Flavobacteriales</taxon>
        <taxon>Flavobacteriaceae</taxon>
        <taxon>Flavobacterium</taxon>
    </lineage>
</organism>
<reference evidence="2 3" key="1">
    <citation type="submission" date="2024-09" db="EMBL/GenBank/DDBJ databases">
        <authorList>
            <person name="Sun Q."/>
            <person name="Mori K."/>
        </authorList>
    </citation>
    <scope>NUCLEOTIDE SEQUENCE [LARGE SCALE GENOMIC DNA]</scope>
    <source>
        <strain evidence="2 3">CECT 7955</strain>
    </source>
</reference>
<dbReference type="RefSeq" id="WP_379677523.1">
    <property type="nucleotide sequence ID" value="NZ_JBHMEY010000012.1"/>
</dbReference>
<dbReference type="SUPFAM" id="SSF69279">
    <property type="entry name" value="Phage tail proteins"/>
    <property type="match status" value="1"/>
</dbReference>
<sequence>MAISTTISIKVGGETLTRFSKLVIHQKVHTHHTFSLLQPLPKEFVSQAIDKSQSYIGQSISIEIKPSSLKTASPLLFNGIITEAQMIRTSGAAGGIIINGYSSTIAMEGTPKTQSFSDDSFSEIIKKVAGNYPQKELKPTIEIKNDVTLPYVVQYRESDFGFVCRMAQKRGQWFYYNGEELIFGQPKSKNFVLEYGRSLHSFNIEMRAKPLGFEYLGYDSSNAEKQKANATEVNYQPEGYSKVMYESSKKLFPDDSTMLYTHPIEEGSARTHLIDRVTTQLQSRAADLVTAKGDSDETGLRIGDVVSIQEPAFSMTGNLLDGLQEQNFGSYIITDITHVCEESGSYHNTFQAVPDTVLAPPYGNVHNHPTADTQPAVVTDNNDPS</sequence>
<dbReference type="Gene3D" id="3.55.50.10">
    <property type="entry name" value="Baseplate protein-like domains"/>
    <property type="match status" value="1"/>
</dbReference>
<protein>
    <submittedName>
        <fullName evidence="2">Contractile injection system protein, VgrG/Pvc8 family</fullName>
    </submittedName>
</protein>
<dbReference type="Gene3D" id="2.30.110.50">
    <property type="match status" value="1"/>
</dbReference>
<comment type="caution">
    <text evidence="2">The sequence shown here is derived from an EMBL/GenBank/DDBJ whole genome shotgun (WGS) entry which is preliminary data.</text>
</comment>
<dbReference type="EMBL" id="JBHMEY010000012">
    <property type="protein sequence ID" value="MFB9096034.1"/>
    <property type="molecule type" value="Genomic_DNA"/>
</dbReference>
<keyword evidence="3" id="KW-1185">Reference proteome</keyword>